<reference evidence="2" key="1">
    <citation type="journal article" date="2023" name="bioRxiv">
        <title>Scaffold-level genome assemblies of two parasitoid biocontrol wasps reveal the parthenogenesis mechanism and an associated novel virus.</title>
        <authorList>
            <person name="Inwood S."/>
            <person name="Skelly J."/>
            <person name="Guhlin J."/>
            <person name="Harrop T."/>
            <person name="Goldson S."/>
            <person name="Dearden P."/>
        </authorList>
    </citation>
    <scope>NUCLEOTIDE SEQUENCE</scope>
    <source>
        <strain evidence="2">Lincoln</strain>
        <tissue evidence="2">Whole body</tissue>
    </source>
</reference>
<organism evidence="2 3">
    <name type="scientific">Microctonus hyperodae</name>
    <name type="common">Parasitoid wasp</name>
    <dbReference type="NCBI Taxonomy" id="165561"/>
    <lineage>
        <taxon>Eukaryota</taxon>
        <taxon>Metazoa</taxon>
        <taxon>Ecdysozoa</taxon>
        <taxon>Arthropoda</taxon>
        <taxon>Hexapoda</taxon>
        <taxon>Insecta</taxon>
        <taxon>Pterygota</taxon>
        <taxon>Neoptera</taxon>
        <taxon>Endopterygota</taxon>
        <taxon>Hymenoptera</taxon>
        <taxon>Apocrita</taxon>
        <taxon>Ichneumonoidea</taxon>
        <taxon>Braconidae</taxon>
        <taxon>Euphorinae</taxon>
        <taxon>Microctonus</taxon>
    </lineage>
</organism>
<keyword evidence="3" id="KW-1185">Reference proteome</keyword>
<evidence type="ECO:0000313" key="3">
    <source>
        <dbReference type="Proteomes" id="UP001168972"/>
    </source>
</evidence>
<dbReference type="Proteomes" id="UP001168972">
    <property type="component" value="Unassembled WGS sequence"/>
</dbReference>
<reference evidence="2" key="2">
    <citation type="submission" date="2023-03" db="EMBL/GenBank/DDBJ databases">
        <authorList>
            <person name="Inwood S.N."/>
            <person name="Skelly J.G."/>
            <person name="Guhlin J."/>
            <person name="Harrop T.W.R."/>
            <person name="Goldson S.G."/>
            <person name="Dearden P.K."/>
        </authorList>
    </citation>
    <scope>NUCLEOTIDE SEQUENCE</scope>
    <source>
        <strain evidence="2">Lincoln</strain>
        <tissue evidence="2">Whole body</tissue>
    </source>
</reference>
<name>A0AA39FFS9_MICHY</name>
<sequence length="534" mass="60542">MNTPCVDTHRYNTQDSESARLIYSKMRYNSKDNRANDTCIKPSMFTYKTFDSTIANSHQCAISKRYIPDSAASDSSGSFEHYSTHSAANSHEVYRILSEKSDKIYSTSDIISPSDNTSNYEIANSHINYPFIYDCIDDSDENIDGAISPLITTISDIENSDDKKILSCGNSITSEESVLNASNIEQCLMQIEKSLVNIEQNLLHVHDLEIPQLNNFLCKQLTDDKNHSGNIHNVCNSINNSDRPSSNMSLGFESLFISDEKLSRSDNDINIEDNLNFNEHSSTIQLINDSSSIEVFGNCVESDFKKSDLSQQTKIDVMNYNLNVENCHESKKLSQRRKNSLDDKSNLSIHKKRKTSLNNYFSKNNIPIINSRKTLSQDALEKYSKESLQTRKKRRELSRRSINTHSSECLSNYVNTKPEEFVKKVKTVCDEVPRASRIEFEAPLSQRNIGKKPMHRGEDNVIEKKISTDNHKQTSVDSKTHLSQYSDNAIIPSKLLSLSFSLLLAALLQAVRCLADLVEDTFRSVTIDKYALHD</sequence>
<protein>
    <submittedName>
        <fullName evidence="2">Uncharacterized protein</fullName>
    </submittedName>
</protein>
<accession>A0AA39FFS9</accession>
<evidence type="ECO:0000313" key="2">
    <source>
        <dbReference type="EMBL" id="KAK0168710.1"/>
    </source>
</evidence>
<dbReference type="AlphaFoldDB" id="A0AA39FFS9"/>
<dbReference type="EMBL" id="JAQQBR010001831">
    <property type="protein sequence ID" value="KAK0168710.1"/>
    <property type="molecule type" value="Genomic_DNA"/>
</dbReference>
<evidence type="ECO:0000256" key="1">
    <source>
        <dbReference type="SAM" id="MobiDB-lite"/>
    </source>
</evidence>
<feature type="region of interest" description="Disordered" evidence="1">
    <location>
        <begin position="329"/>
        <end position="349"/>
    </location>
</feature>
<gene>
    <name evidence="2" type="ORF">PV327_002484</name>
</gene>
<proteinExistence type="predicted"/>
<comment type="caution">
    <text evidence="2">The sequence shown here is derived from an EMBL/GenBank/DDBJ whole genome shotgun (WGS) entry which is preliminary data.</text>
</comment>